<proteinExistence type="predicted"/>
<dbReference type="RefSeq" id="WP_069831844.1">
    <property type="nucleotide sequence ID" value="NZ_MDJD01000054.1"/>
</dbReference>
<organism evidence="1 2">
    <name type="scientific">Flavivirga aquatica</name>
    <dbReference type="NCBI Taxonomy" id="1849968"/>
    <lineage>
        <taxon>Bacteria</taxon>
        <taxon>Pseudomonadati</taxon>
        <taxon>Bacteroidota</taxon>
        <taxon>Flavobacteriia</taxon>
        <taxon>Flavobacteriales</taxon>
        <taxon>Flavobacteriaceae</taxon>
        <taxon>Flavivirga</taxon>
    </lineage>
</organism>
<name>A0A1E5SJ76_9FLAO</name>
<dbReference type="AlphaFoldDB" id="A0A1E5SJ76"/>
<sequence>MGKEVGEYLKFYLKNTGTNFNELFERFIDNKIFNLKLSDSRFEIESINSELIIVGISYEWNYY</sequence>
<reference evidence="1 2" key="1">
    <citation type="submission" date="2016-05" db="EMBL/GenBank/DDBJ databases">
        <title>Draft Genome Sequence of Algibacter sp. Strain SK-16 Isolated from the Surface Water of Aburatsubo Inlet.</title>
        <authorList>
            <person name="Wong S.-K."/>
            <person name="Yoshizawa S."/>
            <person name="Nakajima Y."/>
            <person name="Ogura Y."/>
            <person name="Tetsuya H."/>
            <person name="Hamasaki K."/>
        </authorList>
    </citation>
    <scope>NUCLEOTIDE SEQUENCE [LARGE SCALE GENOMIC DNA]</scope>
    <source>
        <strain evidence="1 2">SK-16</strain>
    </source>
</reference>
<accession>A0A1E5SJ76</accession>
<dbReference type="EMBL" id="MDJD01000054">
    <property type="protein sequence ID" value="OEJ99161.1"/>
    <property type="molecule type" value="Genomic_DNA"/>
</dbReference>
<evidence type="ECO:0000313" key="1">
    <source>
        <dbReference type="EMBL" id="OEJ99161.1"/>
    </source>
</evidence>
<protein>
    <submittedName>
        <fullName evidence="1">Uncharacterized protein</fullName>
    </submittedName>
</protein>
<dbReference type="Proteomes" id="UP000095713">
    <property type="component" value="Unassembled WGS sequence"/>
</dbReference>
<evidence type="ECO:0000313" key="2">
    <source>
        <dbReference type="Proteomes" id="UP000095713"/>
    </source>
</evidence>
<gene>
    <name evidence="1" type="ORF">A8C32_08280</name>
</gene>
<comment type="caution">
    <text evidence="1">The sequence shown here is derived from an EMBL/GenBank/DDBJ whole genome shotgun (WGS) entry which is preliminary data.</text>
</comment>
<keyword evidence="2" id="KW-1185">Reference proteome</keyword>